<keyword evidence="2" id="KW-1133">Transmembrane helix</keyword>
<evidence type="ECO:0000313" key="4">
    <source>
        <dbReference type="Proteomes" id="UP001596203"/>
    </source>
</evidence>
<reference evidence="4" key="1">
    <citation type="journal article" date="2019" name="Int. J. Syst. Evol. Microbiol.">
        <title>The Global Catalogue of Microorganisms (GCM) 10K type strain sequencing project: providing services to taxonomists for standard genome sequencing and annotation.</title>
        <authorList>
            <consortium name="The Broad Institute Genomics Platform"/>
            <consortium name="The Broad Institute Genome Sequencing Center for Infectious Disease"/>
            <person name="Wu L."/>
            <person name="Ma J."/>
        </authorList>
    </citation>
    <scope>NUCLEOTIDE SEQUENCE [LARGE SCALE GENOMIC DNA]</scope>
    <source>
        <strain evidence="4">ZS-35-S2</strain>
    </source>
</reference>
<evidence type="ECO:0000313" key="3">
    <source>
        <dbReference type="EMBL" id="MFC6022245.1"/>
    </source>
</evidence>
<dbReference type="Proteomes" id="UP001596203">
    <property type="component" value="Unassembled WGS sequence"/>
</dbReference>
<proteinExistence type="predicted"/>
<accession>A0ABW1KKS7</accession>
<feature type="transmembrane region" description="Helical" evidence="2">
    <location>
        <begin position="23"/>
        <end position="44"/>
    </location>
</feature>
<evidence type="ECO:0000256" key="2">
    <source>
        <dbReference type="SAM" id="Phobius"/>
    </source>
</evidence>
<feature type="compositionally biased region" description="Low complexity" evidence="1">
    <location>
        <begin position="68"/>
        <end position="84"/>
    </location>
</feature>
<keyword evidence="2" id="KW-0812">Transmembrane</keyword>
<keyword evidence="2" id="KW-0472">Membrane</keyword>
<dbReference type="EMBL" id="JBHSPR010000059">
    <property type="protein sequence ID" value="MFC6022245.1"/>
    <property type="molecule type" value="Genomic_DNA"/>
</dbReference>
<protein>
    <submittedName>
        <fullName evidence="3">Uncharacterized protein</fullName>
    </submittedName>
</protein>
<name>A0ABW1KKS7_9ACTN</name>
<gene>
    <name evidence="3" type="ORF">ACFP2T_39575</name>
</gene>
<feature type="region of interest" description="Disordered" evidence="1">
    <location>
        <begin position="63"/>
        <end position="93"/>
    </location>
</feature>
<evidence type="ECO:0000256" key="1">
    <source>
        <dbReference type="SAM" id="MobiDB-lite"/>
    </source>
</evidence>
<dbReference type="RefSeq" id="WP_377431607.1">
    <property type="nucleotide sequence ID" value="NZ_JBHSPR010000059.1"/>
</dbReference>
<keyword evidence="4" id="KW-1185">Reference proteome</keyword>
<comment type="caution">
    <text evidence="3">The sequence shown here is derived from an EMBL/GenBank/DDBJ whole genome shotgun (WGS) entry which is preliminary data.</text>
</comment>
<organism evidence="3 4">
    <name type="scientific">Plantactinospora solaniradicis</name>
    <dbReference type="NCBI Taxonomy" id="1723736"/>
    <lineage>
        <taxon>Bacteria</taxon>
        <taxon>Bacillati</taxon>
        <taxon>Actinomycetota</taxon>
        <taxon>Actinomycetes</taxon>
        <taxon>Micromonosporales</taxon>
        <taxon>Micromonosporaceae</taxon>
        <taxon>Plantactinospora</taxon>
    </lineage>
</organism>
<sequence length="93" mass="9934">MLRRAGTVAAGGGLVTGLSMVDWPALLALLAVSAMAITATCWIVSDRERPKRLALLIRTWRGQPPRPSAARASRPRPRAVAPARKVARAPDGR</sequence>